<dbReference type="GO" id="GO:0016787">
    <property type="term" value="F:hydrolase activity"/>
    <property type="evidence" value="ECO:0007669"/>
    <property type="project" value="UniProtKB-KW"/>
</dbReference>
<keyword evidence="4" id="KW-1185">Reference proteome</keyword>
<proteinExistence type="inferred from homology"/>
<evidence type="ECO:0000313" key="3">
    <source>
        <dbReference type="EMBL" id="GGY22381.1"/>
    </source>
</evidence>
<dbReference type="PANTHER" id="PTHR11080:SF2">
    <property type="entry name" value="LD05707P"/>
    <property type="match status" value="1"/>
</dbReference>
<evidence type="ECO:0000256" key="1">
    <source>
        <dbReference type="ARBA" id="ARBA00006336"/>
    </source>
</evidence>
<dbReference type="PANTHER" id="PTHR11080">
    <property type="entry name" value="PYRAZINAMIDASE/NICOTINAMIDASE"/>
    <property type="match status" value="1"/>
</dbReference>
<sequence length="254" mass="27986">MELLIVDPQNDFCDLPASALPVAGATADLDRLAGLIRRHAERFDGITLTLDSHHAYDIAHPAYWRNALGEQPLHTPISREDVERGVWMTADPARRETALAYLARASLYVWPPHCLVGTWGHGIYEPLAAALREWECRRLRATDVLFKGLNPDTEHFSAFEADVPLDADPATRFDRRRVARLAEAECVVVAGEALSHCVASSVRSLVRHLGPSFAGRLVILTDCASPVPGFEDLARGFLEEMTRLGARLASSDSL</sequence>
<evidence type="ECO:0000256" key="2">
    <source>
        <dbReference type="ARBA" id="ARBA00022801"/>
    </source>
</evidence>
<dbReference type="EMBL" id="BMYX01000017">
    <property type="protein sequence ID" value="GGY22381.1"/>
    <property type="molecule type" value="Genomic_DNA"/>
</dbReference>
<protein>
    <submittedName>
        <fullName evidence="3">Nicotinamidase</fullName>
    </submittedName>
</protein>
<dbReference type="InterPro" id="IPR052347">
    <property type="entry name" value="Isochorismatase_Nicotinamidase"/>
</dbReference>
<dbReference type="RefSeq" id="WP_189535316.1">
    <property type="nucleotide sequence ID" value="NZ_BMYX01000017.1"/>
</dbReference>
<accession>A0A918UAJ6</accession>
<dbReference type="InterPro" id="IPR036380">
    <property type="entry name" value="Isochorismatase-like_sf"/>
</dbReference>
<name>A0A918UAJ6_9NEIS</name>
<comment type="caution">
    <text evidence="3">The sequence shown here is derived from an EMBL/GenBank/DDBJ whole genome shotgun (WGS) entry which is preliminary data.</text>
</comment>
<dbReference type="Proteomes" id="UP000645257">
    <property type="component" value="Unassembled WGS sequence"/>
</dbReference>
<comment type="similarity">
    <text evidence="1">Belongs to the isochorismatase family.</text>
</comment>
<gene>
    <name evidence="3" type="ORF">GCM10011289_27650</name>
</gene>
<keyword evidence="2" id="KW-0378">Hydrolase</keyword>
<reference evidence="3" key="2">
    <citation type="submission" date="2020-09" db="EMBL/GenBank/DDBJ databases">
        <authorList>
            <person name="Sun Q."/>
            <person name="Kim S."/>
        </authorList>
    </citation>
    <scope>NUCLEOTIDE SEQUENCE</scope>
    <source>
        <strain evidence="3">KCTC 32182</strain>
    </source>
</reference>
<organism evidence="3 4">
    <name type="scientific">Paludibacterium paludis</name>
    <dbReference type="NCBI Taxonomy" id="1225769"/>
    <lineage>
        <taxon>Bacteria</taxon>
        <taxon>Pseudomonadati</taxon>
        <taxon>Pseudomonadota</taxon>
        <taxon>Betaproteobacteria</taxon>
        <taxon>Neisseriales</taxon>
        <taxon>Chromobacteriaceae</taxon>
        <taxon>Paludibacterium</taxon>
    </lineage>
</organism>
<dbReference type="Gene3D" id="3.40.50.850">
    <property type="entry name" value="Isochorismatase-like"/>
    <property type="match status" value="1"/>
</dbReference>
<dbReference type="AlphaFoldDB" id="A0A918UAJ6"/>
<reference evidence="3" key="1">
    <citation type="journal article" date="2014" name="Int. J. Syst. Evol. Microbiol.">
        <title>Complete genome sequence of Corynebacterium casei LMG S-19264T (=DSM 44701T), isolated from a smear-ripened cheese.</title>
        <authorList>
            <consortium name="US DOE Joint Genome Institute (JGI-PGF)"/>
            <person name="Walter F."/>
            <person name="Albersmeier A."/>
            <person name="Kalinowski J."/>
            <person name="Ruckert C."/>
        </authorList>
    </citation>
    <scope>NUCLEOTIDE SEQUENCE</scope>
    <source>
        <strain evidence="3">KCTC 32182</strain>
    </source>
</reference>
<dbReference type="SUPFAM" id="SSF52499">
    <property type="entry name" value="Isochorismatase-like hydrolases"/>
    <property type="match status" value="1"/>
</dbReference>
<evidence type="ECO:0000313" key="4">
    <source>
        <dbReference type="Proteomes" id="UP000645257"/>
    </source>
</evidence>